<dbReference type="Gene3D" id="1.10.10.10">
    <property type="entry name" value="Winged helix-like DNA-binding domain superfamily/Winged helix DNA-binding domain"/>
    <property type="match status" value="1"/>
</dbReference>
<dbReference type="EMBL" id="KM000061">
    <property type="protein sequence ID" value="AII30168.1"/>
    <property type="molecule type" value="Genomic_DNA"/>
</dbReference>
<proteinExistence type="predicted"/>
<sequence>MSRPTSQAAVALRAAERSVEKAKTYKSPYNNTPGKLMTLKEILELTGLSQGFISKLRKEGMPVLELPGRRDLRYNSSMVLNYIHEREIKKVQANLTEAIPEVNHAQEMAEAQRRKAVAEAVLSEIKVAKEQGLVANIDDLMGNFSEAITNVRGALMSFRARLPGMLAHSSEEEIAEILDREVKDTLNSLVEYNHEYRD</sequence>
<reference evidence="1" key="1">
    <citation type="journal article" date="2015" name="PLoS ONE">
        <title>Life-style and genome structure of marine pseudoalteromonas siphovirus b8b isolated from the northwestern mediterranean sea.</title>
        <authorList>
            <person name="Lara E."/>
            <person name="Holmfeldt K."/>
            <person name="Solonenko N."/>
            <person name="Sa E.L."/>
            <person name="Ignacio-Espinoza J.C."/>
            <person name="Cornejo-Castillo F.M."/>
            <person name="Verberkmoes N.C."/>
            <person name="Vaque D."/>
            <person name="Sullivan M.B."/>
            <person name="Acinas S.G."/>
        </authorList>
    </citation>
    <scope>NUCLEOTIDE SEQUENCE [LARGE SCALE GENOMIC DNA]</scope>
</reference>
<protein>
    <submittedName>
        <fullName evidence="1">Small terminase subunit</fullName>
    </submittedName>
</protein>
<organism evidence="1">
    <name type="scientific">Pseudoalteromonas phage B8b</name>
    <dbReference type="NCBI Taxonomy" id="1506997"/>
    <lineage>
        <taxon>Viruses</taxon>
        <taxon>Duplodnaviria</taxon>
        <taxon>Heunggongvirae</taxon>
        <taxon>Uroviricota</taxon>
        <taxon>Caudoviricetes</taxon>
    </lineage>
</organism>
<accession>A0A076GEC0</accession>
<dbReference type="InterPro" id="IPR036388">
    <property type="entry name" value="WH-like_DNA-bd_sf"/>
</dbReference>
<evidence type="ECO:0000313" key="1">
    <source>
        <dbReference type="EMBL" id="AII30168.1"/>
    </source>
</evidence>
<name>A0A076GEC0_9CAUD</name>